<protein>
    <submittedName>
        <fullName evidence="1">Uncharacterized protein</fullName>
    </submittedName>
</protein>
<evidence type="ECO:0000313" key="2">
    <source>
        <dbReference type="Proteomes" id="UP000243588"/>
    </source>
</evidence>
<dbReference type="AlphaFoldDB" id="A0A1G8FJ55"/>
<dbReference type="EMBL" id="FNDQ01000017">
    <property type="protein sequence ID" value="SDH82076.1"/>
    <property type="molecule type" value="Genomic_DNA"/>
</dbReference>
<dbReference type="Proteomes" id="UP000243588">
    <property type="component" value="Unassembled WGS sequence"/>
</dbReference>
<name>A0A1G8FJ55_9FLAO</name>
<reference evidence="2" key="1">
    <citation type="submission" date="2016-10" db="EMBL/GenBank/DDBJ databases">
        <authorList>
            <person name="Varghese N."/>
            <person name="Submissions S."/>
        </authorList>
    </citation>
    <scope>NUCLEOTIDE SEQUENCE [LARGE SCALE GENOMIC DNA]</scope>
    <source>
        <strain evidence="2">DSM 23313</strain>
    </source>
</reference>
<organism evidence="1 2">
    <name type="scientific">Myroides phaeus</name>
    <dbReference type="NCBI Taxonomy" id="702745"/>
    <lineage>
        <taxon>Bacteria</taxon>
        <taxon>Pseudomonadati</taxon>
        <taxon>Bacteroidota</taxon>
        <taxon>Flavobacteriia</taxon>
        <taxon>Flavobacteriales</taxon>
        <taxon>Flavobacteriaceae</taxon>
        <taxon>Myroides</taxon>
    </lineage>
</organism>
<proteinExistence type="predicted"/>
<accession>A0A1G8FJ55</accession>
<sequence>MIKNNLDSELSDLINFVCELGKQKLDMLVAYKQYQNDFYLKRFHDLDKIYLSIYLKVKSKE</sequence>
<keyword evidence="2" id="KW-1185">Reference proteome</keyword>
<dbReference type="STRING" id="702745.SAMN05421818_11714"/>
<gene>
    <name evidence="1" type="ORF">SAMN05421818_11714</name>
</gene>
<evidence type="ECO:0000313" key="1">
    <source>
        <dbReference type="EMBL" id="SDH82076.1"/>
    </source>
</evidence>